<dbReference type="Pfam" id="PF01740">
    <property type="entry name" value="STAS"/>
    <property type="match status" value="1"/>
</dbReference>
<proteinExistence type="predicted"/>
<dbReference type="InterPro" id="IPR002645">
    <property type="entry name" value="STAS_dom"/>
</dbReference>
<dbReference type="EMBL" id="BAABWN010000010">
    <property type="protein sequence ID" value="GAA6169116.1"/>
    <property type="molecule type" value="Genomic_DNA"/>
</dbReference>
<dbReference type="SUPFAM" id="SSF52091">
    <property type="entry name" value="SpoIIaa-like"/>
    <property type="match status" value="1"/>
</dbReference>
<dbReference type="PROSITE" id="PS50801">
    <property type="entry name" value="STAS"/>
    <property type="match status" value="1"/>
</dbReference>
<comment type="caution">
    <text evidence="2">The sequence shown here is derived from an EMBL/GenBank/DDBJ whole genome shotgun (WGS) entry which is preliminary data.</text>
</comment>
<evidence type="ECO:0000313" key="2">
    <source>
        <dbReference type="EMBL" id="GAA6169116.1"/>
    </source>
</evidence>
<dbReference type="RefSeq" id="WP_233086823.1">
    <property type="nucleotide sequence ID" value="NZ_BAABWN010000010.1"/>
</dbReference>
<dbReference type="CDD" id="cd07043">
    <property type="entry name" value="STAS_anti-anti-sigma_factors"/>
    <property type="match status" value="1"/>
</dbReference>
<gene>
    <name evidence="2" type="ORF">NBRC116591_29270</name>
</gene>
<name>A0ABQ0ABT3_9GAMM</name>
<feature type="domain" description="STAS" evidence="1">
    <location>
        <begin position="1"/>
        <end position="97"/>
    </location>
</feature>
<protein>
    <submittedName>
        <fullName evidence="2">STAS domain-containing protein</fullName>
    </submittedName>
</protein>
<evidence type="ECO:0000259" key="1">
    <source>
        <dbReference type="PROSITE" id="PS50801"/>
    </source>
</evidence>
<dbReference type="Gene3D" id="3.30.750.24">
    <property type="entry name" value="STAS domain"/>
    <property type="match status" value="1"/>
</dbReference>
<dbReference type="InterPro" id="IPR036513">
    <property type="entry name" value="STAS_dom_sf"/>
</dbReference>
<evidence type="ECO:0000313" key="3">
    <source>
        <dbReference type="Proteomes" id="UP001465153"/>
    </source>
</evidence>
<dbReference type="Proteomes" id="UP001465153">
    <property type="component" value="Unassembled WGS sequence"/>
</dbReference>
<keyword evidence="3" id="KW-1185">Reference proteome</keyword>
<dbReference type="PANTHER" id="PTHR33495:SF15">
    <property type="entry name" value="STAS DOMAIN-CONTAINING PROTEIN"/>
    <property type="match status" value="1"/>
</dbReference>
<organism evidence="2 3">
    <name type="scientific">Sessilibacter corallicola</name>
    <dbReference type="NCBI Taxonomy" id="2904075"/>
    <lineage>
        <taxon>Bacteria</taxon>
        <taxon>Pseudomonadati</taxon>
        <taxon>Pseudomonadota</taxon>
        <taxon>Gammaproteobacteria</taxon>
        <taxon>Cellvibrionales</taxon>
        <taxon>Cellvibrionaceae</taxon>
        <taxon>Sessilibacter</taxon>
    </lineage>
</organism>
<sequence>MTISTQVTNGVVTITLDNSFDFESVDSFRKAYVDNPSVNYQIDFRNTDYMESSGLGMLLNMLRYFGEDQVSIKLINCRPQILKVLKISNFQRKFEIK</sequence>
<reference evidence="2 3" key="1">
    <citation type="submission" date="2024-04" db="EMBL/GenBank/DDBJ databases">
        <title>Draft genome sequence of Sessilibacter corallicola NBRC 116591.</title>
        <authorList>
            <person name="Miyakawa T."/>
            <person name="Kusuya Y."/>
            <person name="Miura T."/>
        </authorList>
    </citation>
    <scope>NUCLEOTIDE SEQUENCE [LARGE SCALE GENOMIC DNA]</scope>
    <source>
        <strain evidence="2 3">KU-00831-HH</strain>
    </source>
</reference>
<accession>A0ABQ0ABT3</accession>
<dbReference type="PANTHER" id="PTHR33495">
    <property type="entry name" value="ANTI-SIGMA FACTOR ANTAGONIST TM_1081-RELATED-RELATED"/>
    <property type="match status" value="1"/>
</dbReference>